<dbReference type="Pfam" id="PF00651">
    <property type="entry name" value="BTB"/>
    <property type="match status" value="1"/>
</dbReference>
<dbReference type="InterPro" id="IPR000210">
    <property type="entry name" value="BTB/POZ_dom"/>
</dbReference>
<dbReference type="AlphaFoldDB" id="A0A1Y2F4V6"/>
<feature type="transmembrane region" description="Helical" evidence="2">
    <location>
        <begin position="804"/>
        <end position="824"/>
    </location>
</feature>
<organism evidence="4 5">
    <name type="scientific">Neocallimastix californiae</name>
    <dbReference type="NCBI Taxonomy" id="1754190"/>
    <lineage>
        <taxon>Eukaryota</taxon>
        <taxon>Fungi</taxon>
        <taxon>Fungi incertae sedis</taxon>
        <taxon>Chytridiomycota</taxon>
        <taxon>Chytridiomycota incertae sedis</taxon>
        <taxon>Neocallimastigomycetes</taxon>
        <taxon>Neocallimastigales</taxon>
        <taxon>Neocallimastigaceae</taxon>
        <taxon>Neocallimastix</taxon>
    </lineage>
</organism>
<evidence type="ECO:0000313" key="5">
    <source>
        <dbReference type="Proteomes" id="UP000193920"/>
    </source>
</evidence>
<keyword evidence="2" id="KW-0472">Membrane</keyword>
<feature type="compositionally biased region" description="Low complexity" evidence="1">
    <location>
        <begin position="17"/>
        <end position="31"/>
    </location>
</feature>
<dbReference type="SUPFAM" id="SSF54695">
    <property type="entry name" value="POZ domain"/>
    <property type="match status" value="1"/>
</dbReference>
<evidence type="ECO:0000256" key="2">
    <source>
        <dbReference type="SAM" id="Phobius"/>
    </source>
</evidence>
<feature type="transmembrane region" description="Helical" evidence="2">
    <location>
        <begin position="872"/>
        <end position="891"/>
    </location>
</feature>
<dbReference type="EMBL" id="MCOG01000016">
    <property type="protein sequence ID" value="ORY78697.1"/>
    <property type="molecule type" value="Genomic_DNA"/>
</dbReference>
<feature type="transmembrane region" description="Helical" evidence="2">
    <location>
        <begin position="830"/>
        <end position="852"/>
    </location>
</feature>
<evidence type="ECO:0000256" key="1">
    <source>
        <dbReference type="SAM" id="MobiDB-lite"/>
    </source>
</evidence>
<feature type="transmembrane region" description="Helical" evidence="2">
    <location>
        <begin position="897"/>
        <end position="918"/>
    </location>
</feature>
<feature type="region of interest" description="Disordered" evidence="1">
    <location>
        <begin position="1"/>
        <end position="41"/>
    </location>
</feature>
<dbReference type="OrthoDB" id="194443at2759"/>
<dbReference type="PROSITE" id="PS50097">
    <property type="entry name" value="BTB"/>
    <property type="match status" value="1"/>
</dbReference>
<name>A0A1Y2F4V6_9FUNG</name>
<sequence>MNIMKYSCESKNENSDKNLNNSKTSNSLDDNSFSKGQNMNTLKNDNTIMNIMGYILSNSDENKLNYSYTENSFSEIIEEEKEIYEGSDKNNFYGKSHLNRKNNESENSEKTYPNDEYSKNSNILTNPSEFKDTRDAIDLINYNNKSKLRRKRDLSTLYQIVQGTMRQQTYNLNIEDDGIFLKNEKILMFDNNNNPSNINNNSSIEYILSIIEDNKTLKKNKRYSVYESKDPTAKLFIDDNYRNFFNYKARPSLPLTLIPSKDPNKYNYSFYYNTNIDSYYENDPPSIIKGNWIDGIQNIHLNIQKDLKYNYIFKDPIDIPFTLEIEWCFDFRPTNLLLDTMQLKVMQSDPYLRIFGNAMVNIKSIIWYTHIGLTSDIVNNNYISNIKRSEYSSNSVKDTNSSSKYQFSFEKNIHFNGIPVVSYDKNLNNSFLWQRIPEIDNQKERGDDTKFTLVDLTNSVVNQSGFLLKVVIKGDFDTKYFEEHNVENIHLFGGNNKYQIKECYEKKYRLFDFNCTLVPEFESNIYERNKMNNSKHTMSDSSINKNNQNFFLNDEETKDFTIIIPKVDEMNVNNKLNISQRAKCNINEKKLKVNLIVDDKTNNIKFFVHKEILNKSSEYFMNVLTSSNSLFCAEQEKNQLLIENADPISLYQILFFCYNDYFPDQNSYNMYDWMMLLTTSSQFQFQNILNYCECQLKKYIRKENINEISRVATKANAFQLDRYCYLFRMYYEIDEPSDDESYYDNESDKIIIKIEENSENKTISNERCNNNYNSNNNKNNEYQKLFIISSNKNSMYFPNKKKMIYYLVNTLLVTVLYLILLIYMNIVMIIGLPIALIIGYYHLIIIVSINFFSHSYAIKENISFNTWYKKIFGTLLWIGYIIIGELILFIFEHIMNVIVSIFIIILCVICQGILWPLIDSIKTFRILKVIINDYQKGIKNVYQQSIKKEKSLYNTNLITKNTAINPNGDMDDSCTENNDNNSKGKNNTYENNILKSTVMTKNEKNVQDFRNNFNFNNLIKISIFTLVVKDLINETKLVLPINYLQKRILLKTICHVWLHCLKSSIILCGRWWRILCFHTLGIYSIINPHIIDHSFIYERYRFFWCHKKSIIEEPHFY</sequence>
<dbReference type="STRING" id="1754190.A0A1Y2F4V6"/>
<protein>
    <recommendedName>
        <fullName evidence="3">BTB domain-containing protein</fullName>
    </recommendedName>
</protein>
<accession>A0A1Y2F4V6</accession>
<dbReference type="Gene3D" id="3.30.710.10">
    <property type="entry name" value="Potassium Channel Kv1.1, Chain A"/>
    <property type="match status" value="1"/>
</dbReference>
<comment type="caution">
    <text evidence="4">The sequence shown here is derived from an EMBL/GenBank/DDBJ whole genome shotgun (WGS) entry which is preliminary data.</text>
</comment>
<evidence type="ECO:0000259" key="3">
    <source>
        <dbReference type="PROSITE" id="PS50097"/>
    </source>
</evidence>
<proteinExistence type="predicted"/>
<feature type="compositionally biased region" description="Basic and acidic residues" evidence="1">
    <location>
        <begin position="101"/>
        <end position="118"/>
    </location>
</feature>
<dbReference type="InterPro" id="IPR011333">
    <property type="entry name" value="SKP1/BTB/POZ_sf"/>
</dbReference>
<feature type="region of interest" description="Disordered" evidence="1">
    <location>
        <begin position="88"/>
        <end position="127"/>
    </location>
</feature>
<feature type="domain" description="BTB" evidence="3">
    <location>
        <begin position="591"/>
        <end position="666"/>
    </location>
</feature>
<keyword evidence="2" id="KW-1133">Transmembrane helix</keyword>
<evidence type="ECO:0000313" key="4">
    <source>
        <dbReference type="EMBL" id="ORY78697.1"/>
    </source>
</evidence>
<keyword evidence="5" id="KW-1185">Reference proteome</keyword>
<dbReference type="Proteomes" id="UP000193920">
    <property type="component" value="Unassembled WGS sequence"/>
</dbReference>
<reference evidence="4 5" key="1">
    <citation type="submission" date="2016-08" db="EMBL/GenBank/DDBJ databases">
        <title>A Parts List for Fungal Cellulosomes Revealed by Comparative Genomics.</title>
        <authorList>
            <consortium name="DOE Joint Genome Institute"/>
            <person name="Haitjema C.H."/>
            <person name="Gilmore S.P."/>
            <person name="Henske J.K."/>
            <person name="Solomon K.V."/>
            <person name="De Groot R."/>
            <person name="Kuo A."/>
            <person name="Mondo S.J."/>
            <person name="Salamov A.A."/>
            <person name="Labutti K."/>
            <person name="Zhao Z."/>
            <person name="Chiniquy J."/>
            <person name="Barry K."/>
            <person name="Brewer H.M."/>
            <person name="Purvine S.O."/>
            <person name="Wright A.T."/>
            <person name="Boxma B."/>
            <person name="Van Alen T."/>
            <person name="Hackstein J.H."/>
            <person name="Baker S.E."/>
            <person name="Grigoriev I.V."/>
            <person name="O'Malley M.A."/>
        </authorList>
    </citation>
    <scope>NUCLEOTIDE SEQUENCE [LARGE SCALE GENOMIC DNA]</scope>
    <source>
        <strain evidence="4 5">G1</strain>
    </source>
</reference>
<gene>
    <name evidence="4" type="ORF">LY90DRAFT_70219</name>
</gene>
<keyword evidence="2" id="KW-0812">Transmembrane</keyword>